<accession>A0A315AYM7</accession>
<dbReference type="EMBL" id="PJQY01000070">
    <property type="protein sequence ID" value="PQQ19336.1"/>
    <property type="molecule type" value="Genomic_DNA"/>
</dbReference>
<proteinExistence type="predicted"/>
<dbReference type="AlphaFoldDB" id="A0A315AYM7"/>
<keyword evidence="3" id="KW-1185">Reference proteome</keyword>
<dbReference type="Proteomes" id="UP000250321">
    <property type="component" value="Unassembled WGS sequence"/>
</dbReference>
<feature type="region of interest" description="Disordered" evidence="1">
    <location>
        <begin position="1"/>
        <end position="27"/>
    </location>
</feature>
<evidence type="ECO:0000313" key="3">
    <source>
        <dbReference type="Proteomes" id="UP000250321"/>
    </source>
</evidence>
<organism evidence="2 3">
    <name type="scientific">Prunus yedoensis var. nudiflora</name>
    <dbReference type="NCBI Taxonomy" id="2094558"/>
    <lineage>
        <taxon>Eukaryota</taxon>
        <taxon>Viridiplantae</taxon>
        <taxon>Streptophyta</taxon>
        <taxon>Embryophyta</taxon>
        <taxon>Tracheophyta</taxon>
        <taxon>Spermatophyta</taxon>
        <taxon>Magnoliopsida</taxon>
        <taxon>eudicotyledons</taxon>
        <taxon>Gunneridae</taxon>
        <taxon>Pentapetalae</taxon>
        <taxon>rosids</taxon>
        <taxon>fabids</taxon>
        <taxon>Rosales</taxon>
        <taxon>Rosaceae</taxon>
        <taxon>Amygdaloideae</taxon>
        <taxon>Amygdaleae</taxon>
        <taxon>Prunus</taxon>
    </lineage>
</organism>
<name>A0A315AYM7_PRUYE</name>
<comment type="caution">
    <text evidence="2">The sequence shown here is derived from an EMBL/GenBank/DDBJ whole genome shotgun (WGS) entry which is preliminary data.</text>
</comment>
<reference evidence="2 3" key="1">
    <citation type="submission" date="2018-02" db="EMBL/GenBank/DDBJ databases">
        <title>Draft genome of wild Prunus yedoensis var. nudiflora.</title>
        <authorList>
            <person name="Baek S."/>
            <person name="Kim J.-H."/>
            <person name="Choi K."/>
            <person name="Kim G.-B."/>
            <person name="Cho A."/>
            <person name="Jang H."/>
            <person name="Shin C.-H."/>
            <person name="Yu H.-J."/>
            <person name="Mun J.-H."/>
        </authorList>
    </citation>
    <scope>NUCLEOTIDE SEQUENCE [LARGE SCALE GENOMIC DNA]</scope>
    <source>
        <strain evidence="3">cv. Jeju island</strain>
        <tissue evidence="2">Leaf</tissue>
    </source>
</reference>
<protein>
    <submittedName>
        <fullName evidence="2">Uncharacterized protein</fullName>
    </submittedName>
</protein>
<sequence length="74" mass="8021">MRSSLLGVSSTHPSPQESWQPIWDRSNNLTGMNKTSDGIISGLAPGTDVIFMACVERLVTVTRRVPVCLSANAY</sequence>
<evidence type="ECO:0000256" key="1">
    <source>
        <dbReference type="SAM" id="MobiDB-lite"/>
    </source>
</evidence>
<gene>
    <name evidence="2" type="ORF">Pyn_36830</name>
</gene>
<evidence type="ECO:0000313" key="2">
    <source>
        <dbReference type="EMBL" id="PQQ19336.1"/>
    </source>
</evidence>